<feature type="short sequence motif" description="Gly-cisPro motif, important for rejection of L-amino acids" evidence="3">
    <location>
        <begin position="137"/>
        <end position="138"/>
    </location>
</feature>
<dbReference type="NCBIfam" id="TIGR00256">
    <property type="entry name" value="D-aminoacyl-tRNA deacylase"/>
    <property type="match status" value="1"/>
</dbReference>
<dbReference type="EC" id="3.1.1.96" evidence="3"/>
<dbReference type="InterPro" id="IPR023509">
    <property type="entry name" value="DTD-like_sf"/>
</dbReference>
<dbReference type="STRING" id="1856405.BFC17_07735"/>
<dbReference type="SUPFAM" id="SSF69500">
    <property type="entry name" value="DTD-like"/>
    <property type="match status" value="1"/>
</dbReference>
<dbReference type="RefSeq" id="WP_070178575.1">
    <property type="nucleotide sequence ID" value="NZ_BMJR01000013.1"/>
</dbReference>
<dbReference type="InterPro" id="IPR003732">
    <property type="entry name" value="Daa-tRNA_deacyls_DTD"/>
</dbReference>
<dbReference type="Gene3D" id="3.50.80.10">
    <property type="entry name" value="D-tyrosyl-tRNA(Tyr) deacylase"/>
    <property type="match status" value="1"/>
</dbReference>
<dbReference type="FunFam" id="3.50.80.10:FF:000001">
    <property type="entry name" value="D-aminoacyl-tRNA deacylase"/>
    <property type="match status" value="1"/>
</dbReference>
<comment type="domain">
    <text evidence="3">A Gly-cisPro motif from one monomer fits into the active site of the other monomer to allow specific chiral rejection of L-amino acids.</text>
</comment>
<dbReference type="GO" id="GO:0106026">
    <property type="term" value="F:Gly-tRNA(Ala) deacylase activity"/>
    <property type="evidence" value="ECO:0007669"/>
    <property type="project" value="UniProtKB-UniRule"/>
</dbReference>
<evidence type="ECO:0000256" key="1">
    <source>
        <dbReference type="ARBA" id="ARBA00009673"/>
    </source>
</evidence>
<dbReference type="GO" id="GO:0019478">
    <property type="term" value="P:D-amino acid catabolic process"/>
    <property type="evidence" value="ECO:0007669"/>
    <property type="project" value="UniProtKB-UniRule"/>
</dbReference>
<comment type="subcellular location">
    <subcellularLocation>
        <location evidence="3">Cytoplasm</location>
    </subcellularLocation>
</comment>
<sequence length="145" mass="15387">MIGLIQRVSEASVNVAGNTVGAIGPGILILLGVEKDDTQAEVEKLANKLCNYRIFSDADGKMNLNIRQVEGSVLVVSQFTLVADTSRGNRPGFSRGAPPALGNALYEAFIAQLESMEIPVASGQFGADMQVQLINDGPVTFHIQV</sequence>
<evidence type="ECO:0000256" key="3">
    <source>
        <dbReference type="HAMAP-Rule" id="MF_00518"/>
    </source>
</evidence>
<organism evidence="4 5">
    <name type="scientific">Alteromonas lipolytica</name>
    <dbReference type="NCBI Taxonomy" id="1856405"/>
    <lineage>
        <taxon>Bacteria</taxon>
        <taxon>Pseudomonadati</taxon>
        <taxon>Pseudomonadota</taxon>
        <taxon>Gammaproteobacteria</taxon>
        <taxon>Alteromonadales</taxon>
        <taxon>Alteromonadaceae</taxon>
        <taxon>Alteromonas/Salinimonas group</taxon>
        <taxon>Alteromonas</taxon>
    </lineage>
</organism>
<dbReference type="Proteomes" id="UP000176037">
    <property type="component" value="Unassembled WGS sequence"/>
</dbReference>
<dbReference type="EC" id="3.1.1.-" evidence="3"/>
<comment type="function">
    <text evidence="3">An aminoacyl-tRNA editing enzyme that deacylates mischarged D-aminoacyl-tRNAs. Also deacylates mischarged glycyl-tRNA(Ala), protecting cells against glycine mischarging by AlaRS. Acts via tRNA-based rather than protein-based catalysis; rejects L-amino acids rather than detecting D-amino acids in the active site. By recycling D-aminoacyl-tRNA to D-amino acids and free tRNA molecules, this enzyme counteracts the toxicity associated with the formation of D-aminoacyl-tRNA entities in vivo and helps enforce protein L-homochirality.</text>
</comment>
<dbReference type="OrthoDB" id="9801395at2"/>
<gene>
    <name evidence="3" type="primary">dtd</name>
    <name evidence="4" type="ORF">BFC17_07735</name>
</gene>
<keyword evidence="3" id="KW-0820">tRNA-binding</keyword>
<keyword evidence="3" id="KW-0694">RNA-binding</keyword>
<dbReference type="Pfam" id="PF02580">
    <property type="entry name" value="Tyr_Deacylase"/>
    <property type="match status" value="1"/>
</dbReference>
<accession>A0A1E8F8T3</accession>
<dbReference type="GO" id="GO:0000049">
    <property type="term" value="F:tRNA binding"/>
    <property type="evidence" value="ECO:0007669"/>
    <property type="project" value="UniProtKB-UniRule"/>
</dbReference>
<evidence type="ECO:0000256" key="2">
    <source>
        <dbReference type="ARBA" id="ARBA00022801"/>
    </source>
</evidence>
<reference evidence="4 5" key="1">
    <citation type="submission" date="2016-09" db="EMBL/GenBank/DDBJ databases">
        <title>Alteromonas lipolytica, a new species isolated from sea water.</title>
        <authorList>
            <person name="Wu Y.-H."/>
            <person name="Cheng H."/>
            <person name="Xu X.-W."/>
        </authorList>
    </citation>
    <scope>NUCLEOTIDE SEQUENCE [LARGE SCALE GENOMIC DNA]</scope>
    <source>
        <strain evidence="4 5">JW12</strain>
    </source>
</reference>
<evidence type="ECO:0000313" key="5">
    <source>
        <dbReference type="Proteomes" id="UP000176037"/>
    </source>
</evidence>
<dbReference type="HAMAP" id="MF_00518">
    <property type="entry name" value="Deacylase_Dtd"/>
    <property type="match status" value="1"/>
</dbReference>
<dbReference type="GO" id="GO:0043908">
    <property type="term" value="F:Ser(Gly)-tRNA(Ala) hydrolase activity"/>
    <property type="evidence" value="ECO:0007669"/>
    <property type="project" value="UniProtKB-UniRule"/>
</dbReference>
<comment type="subunit">
    <text evidence="3">Homodimer.</text>
</comment>
<comment type="similarity">
    <text evidence="1 3">Belongs to the DTD family.</text>
</comment>
<comment type="catalytic activity">
    <reaction evidence="3">
        <text>glycyl-tRNA(Ala) + H2O = tRNA(Ala) + glycine + H(+)</text>
        <dbReference type="Rhea" id="RHEA:53744"/>
        <dbReference type="Rhea" id="RHEA-COMP:9657"/>
        <dbReference type="Rhea" id="RHEA-COMP:13640"/>
        <dbReference type="ChEBI" id="CHEBI:15377"/>
        <dbReference type="ChEBI" id="CHEBI:15378"/>
        <dbReference type="ChEBI" id="CHEBI:57305"/>
        <dbReference type="ChEBI" id="CHEBI:78442"/>
        <dbReference type="ChEBI" id="CHEBI:78522"/>
    </reaction>
</comment>
<comment type="caution">
    <text evidence="4">The sequence shown here is derived from an EMBL/GenBank/DDBJ whole genome shotgun (WGS) entry which is preliminary data.</text>
</comment>
<dbReference type="EMBL" id="MJIC01000020">
    <property type="protein sequence ID" value="OFI32331.1"/>
    <property type="molecule type" value="Genomic_DNA"/>
</dbReference>
<comment type="catalytic activity">
    <reaction evidence="3">
        <text>a D-aminoacyl-tRNA + H2O = a tRNA + a D-alpha-amino acid + H(+)</text>
        <dbReference type="Rhea" id="RHEA:13953"/>
        <dbReference type="Rhea" id="RHEA-COMP:10123"/>
        <dbReference type="Rhea" id="RHEA-COMP:10124"/>
        <dbReference type="ChEBI" id="CHEBI:15377"/>
        <dbReference type="ChEBI" id="CHEBI:15378"/>
        <dbReference type="ChEBI" id="CHEBI:59871"/>
        <dbReference type="ChEBI" id="CHEBI:78442"/>
        <dbReference type="ChEBI" id="CHEBI:79333"/>
        <dbReference type="EC" id="3.1.1.96"/>
    </reaction>
</comment>
<keyword evidence="3" id="KW-0963">Cytoplasm</keyword>
<protein>
    <recommendedName>
        <fullName evidence="3">D-aminoacyl-tRNA deacylase</fullName>
        <shortName evidence="3">DTD</shortName>
        <ecNumber evidence="3">3.1.1.96</ecNumber>
    </recommendedName>
    <alternativeName>
        <fullName evidence="3">Gly-tRNA(Ala) deacylase</fullName>
        <ecNumber evidence="3">3.1.1.-</ecNumber>
    </alternativeName>
</protein>
<dbReference type="GO" id="GO:0005737">
    <property type="term" value="C:cytoplasm"/>
    <property type="evidence" value="ECO:0007669"/>
    <property type="project" value="UniProtKB-SubCell"/>
</dbReference>
<dbReference type="PANTHER" id="PTHR10472:SF5">
    <property type="entry name" value="D-AMINOACYL-TRNA DEACYLASE 1"/>
    <property type="match status" value="1"/>
</dbReference>
<dbReference type="CDD" id="cd00563">
    <property type="entry name" value="Dtyr_deacylase"/>
    <property type="match status" value="1"/>
</dbReference>
<evidence type="ECO:0000313" key="4">
    <source>
        <dbReference type="EMBL" id="OFI32331.1"/>
    </source>
</evidence>
<keyword evidence="2 3" id="KW-0378">Hydrolase</keyword>
<dbReference type="AlphaFoldDB" id="A0A1E8F8T3"/>
<proteinExistence type="inferred from homology"/>
<dbReference type="PANTHER" id="PTHR10472">
    <property type="entry name" value="D-TYROSYL-TRNA TYR DEACYLASE"/>
    <property type="match status" value="1"/>
</dbReference>
<keyword evidence="5" id="KW-1185">Reference proteome</keyword>
<name>A0A1E8F8T3_9ALTE</name>
<dbReference type="GO" id="GO:0051500">
    <property type="term" value="F:D-tyrosyl-tRNA(Tyr) deacylase activity"/>
    <property type="evidence" value="ECO:0007669"/>
    <property type="project" value="TreeGrafter"/>
</dbReference>